<dbReference type="Pfam" id="PF01841">
    <property type="entry name" value="Transglut_core"/>
    <property type="match status" value="1"/>
</dbReference>
<reference evidence="2 3" key="1">
    <citation type="submission" date="2016-10" db="EMBL/GenBank/DDBJ databases">
        <authorList>
            <person name="de Groot N.N."/>
        </authorList>
    </citation>
    <scope>NUCLEOTIDE SEQUENCE [LARGE SCALE GENOMIC DNA]</scope>
    <source>
        <strain evidence="2 3">CGMCC 1.8894</strain>
    </source>
</reference>
<gene>
    <name evidence="2" type="ORF">SAMN04488238_101419</name>
</gene>
<sequence length="362" mass="39266">MTATLSFVAQPEVFDSLRDSVLGLYLGDQAAAVSGLGTVLDIAPDTPVPTRDTPTLCVILSGRLHDATGGYGPGNHIELTAATDLATGDMAAQVWMLNLHQPRLTTPAGLGLRGAIDTALQAAKDAEAAHTRAADFIIPEADSVCDHTHPTIRRQAVRLRRATQVGTAKAIFDFVQAMPYRFGHWQERASDTLAKGYGMCSTKANLQVALCRAAGLEAGFGDVKLEMGTLGTLMPDDWRAMMKPVVHHFFATVRLDGVWHAFDATYTDDCLRAFVRTAPELSFIFPARFDEGQPYNPTLVSKGLSADDFTPRTDLTREFGKSSRFSQRQFEALNTRLDRLQGVHLRFAGAADQNATPMQASA</sequence>
<dbReference type="Proteomes" id="UP000198539">
    <property type="component" value="Unassembled WGS sequence"/>
</dbReference>
<dbReference type="SUPFAM" id="SSF54001">
    <property type="entry name" value="Cysteine proteinases"/>
    <property type="match status" value="1"/>
</dbReference>
<dbReference type="RefSeq" id="WP_176846800.1">
    <property type="nucleotide sequence ID" value="NZ_CP061498.1"/>
</dbReference>
<dbReference type="InterPro" id="IPR038765">
    <property type="entry name" value="Papain-like_cys_pep_sf"/>
</dbReference>
<feature type="domain" description="Transglutaminase-like" evidence="1">
    <location>
        <begin position="163"/>
        <end position="263"/>
    </location>
</feature>
<evidence type="ECO:0000313" key="3">
    <source>
        <dbReference type="Proteomes" id="UP000198539"/>
    </source>
</evidence>
<name>A0A1H2RVU1_9RHOB</name>
<dbReference type="InterPro" id="IPR002931">
    <property type="entry name" value="Transglutaminase-like"/>
</dbReference>
<proteinExistence type="predicted"/>
<evidence type="ECO:0000259" key="1">
    <source>
        <dbReference type="Pfam" id="PF01841"/>
    </source>
</evidence>
<dbReference type="STRING" id="564137.SAMN04488238_101419"/>
<dbReference type="PANTHER" id="PTHR33490">
    <property type="entry name" value="BLR5614 PROTEIN-RELATED"/>
    <property type="match status" value="1"/>
</dbReference>
<accession>A0A1H2RVU1</accession>
<dbReference type="EMBL" id="FNOM01000001">
    <property type="protein sequence ID" value="SDW22884.1"/>
    <property type="molecule type" value="Genomic_DNA"/>
</dbReference>
<organism evidence="2 3">
    <name type="scientific">Roseicitreum antarcticum</name>
    <dbReference type="NCBI Taxonomy" id="564137"/>
    <lineage>
        <taxon>Bacteria</taxon>
        <taxon>Pseudomonadati</taxon>
        <taxon>Pseudomonadota</taxon>
        <taxon>Alphaproteobacteria</taxon>
        <taxon>Rhodobacterales</taxon>
        <taxon>Paracoccaceae</taxon>
        <taxon>Roseicitreum</taxon>
    </lineage>
</organism>
<dbReference type="AlphaFoldDB" id="A0A1H2RVU1"/>
<keyword evidence="3" id="KW-1185">Reference proteome</keyword>
<evidence type="ECO:0000313" key="2">
    <source>
        <dbReference type="EMBL" id="SDW22884.1"/>
    </source>
</evidence>
<protein>
    <submittedName>
        <fullName evidence="2">Transglutaminase-like superfamily protein</fullName>
    </submittedName>
</protein>
<dbReference type="Gene3D" id="3.10.620.30">
    <property type="match status" value="1"/>
</dbReference>